<dbReference type="AlphaFoldDB" id="A0A8H6Z8M4"/>
<comment type="caution">
    <text evidence="1">The sequence shown here is derived from an EMBL/GenBank/DDBJ whole genome shotgun (WGS) entry which is preliminary data.</text>
</comment>
<proteinExistence type="predicted"/>
<sequence>MSFAAYAAPHPQTRFSSQFFASITIADAADLIRDNRLPQPTAISEIIVAAGEDIPCLDDMYPITGAAEIAYYKEGTHSVCLQIGNRIVRYHLSKLRLILGANNQMYNLAAAARLLDRIVSGKLLPQSHRGV</sequence>
<evidence type="ECO:0000313" key="2">
    <source>
        <dbReference type="Proteomes" id="UP000620124"/>
    </source>
</evidence>
<accession>A0A8H6Z8M4</accession>
<gene>
    <name evidence="1" type="ORF">MVEN_00036300</name>
</gene>
<name>A0A8H6Z8M4_9AGAR</name>
<evidence type="ECO:0000313" key="1">
    <source>
        <dbReference type="EMBL" id="KAF7371796.1"/>
    </source>
</evidence>
<dbReference type="EMBL" id="JACAZI010000001">
    <property type="protein sequence ID" value="KAF7371796.1"/>
    <property type="molecule type" value="Genomic_DNA"/>
</dbReference>
<dbReference type="Proteomes" id="UP000620124">
    <property type="component" value="Unassembled WGS sequence"/>
</dbReference>
<organism evidence="1 2">
    <name type="scientific">Mycena venus</name>
    <dbReference type="NCBI Taxonomy" id="2733690"/>
    <lineage>
        <taxon>Eukaryota</taxon>
        <taxon>Fungi</taxon>
        <taxon>Dikarya</taxon>
        <taxon>Basidiomycota</taxon>
        <taxon>Agaricomycotina</taxon>
        <taxon>Agaricomycetes</taxon>
        <taxon>Agaricomycetidae</taxon>
        <taxon>Agaricales</taxon>
        <taxon>Marasmiineae</taxon>
        <taxon>Mycenaceae</taxon>
        <taxon>Mycena</taxon>
    </lineage>
</organism>
<reference evidence="1" key="1">
    <citation type="submission" date="2020-05" db="EMBL/GenBank/DDBJ databases">
        <title>Mycena genomes resolve the evolution of fungal bioluminescence.</title>
        <authorList>
            <person name="Tsai I.J."/>
        </authorList>
    </citation>
    <scope>NUCLEOTIDE SEQUENCE</scope>
    <source>
        <strain evidence="1">CCC161011</strain>
    </source>
</reference>
<keyword evidence="2" id="KW-1185">Reference proteome</keyword>
<dbReference type="OrthoDB" id="2402896at2759"/>
<protein>
    <submittedName>
        <fullName evidence="1">Uncharacterized protein</fullName>
    </submittedName>
</protein>